<accession>A0A445A2W1</accession>
<dbReference type="GO" id="GO:0022857">
    <property type="term" value="F:transmembrane transporter activity"/>
    <property type="evidence" value="ECO:0007669"/>
    <property type="project" value="InterPro"/>
</dbReference>
<evidence type="ECO:0000256" key="3">
    <source>
        <dbReference type="ARBA" id="ARBA00022692"/>
    </source>
</evidence>
<dbReference type="PANTHER" id="PTHR11654">
    <property type="entry name" value="OLIGOPEPTIDE TRANSPORTER-RELATED"/>
    <property type="match status" value="1"/>
</dbReference>
<proteinExistence type="inferred from homology"/>
<dbReference type="GO" id="GO:0006857">
    <property type="term" value="P:oligopeptide transport"/>
    <property type="evidence" value="ECO:0007669"/>
    <property type="project" value="InterPro"/>
</dbReference>
<reference evidence="7 8" key="1">
    <citation type="submission" date="2019-01" db="EMBL/GenBank/DDBJ databases">
        <title>Sequencing of cultivated peanut Arachis hypogaea provides insights into genome evolution and oil improvement.</title>
        <authorList>
            <person name="Chen X."/>
        </authorList>
    </citation>
    <scope>NUCLEOTIDE SEQUENCE [LARGE SCALE GENOMIC DNA]</scope>
    <source>
        <strain evidence="8">cv. Fuhuasheng</strain>
        <tissue evidence="7">Leaves</tissue>
    </source>
</reference>
<feature type="transmembrane region" description="Helical" evidence="6">
    <location>
        <begin position="180"/>
        <end position="199"/>
    </location>
</feature>
<evidence type="ECO:0000313" key="7">
    <source>
        <dbReference type="EMBL" id="RYR20783.1"/>
    </source>
</evidence>
<sequence length="570" mass="63502">MEISIDEEKSTQQLTSKKGGVRTMPFIIANETFENVASVGLHINMILYLLYEYHFDPATGAIIIFLWNAMSNFMPIFGAFLSDSLLGRFRVIAGGTVMELLGLVVLWLTAIIRSARPPECHAQPCPTPTPPQLLLLISSLALTAIGAGGIRPCSIAFGADQINHPENPQNERNMKSFFNWYYVSVGISVMVAVIFIVYIQAKYGWIVGFGIPVGLMIVSATVFFLGSLLYVKVKPNKSLFTGFAQVIAAAWKNRHLALPPNNSETSWYFKNGSNLVEPTNKARYLNKACMIKNRERELDSDGIPVDPWNLCTVRQVEELKAIIKVLPMWSTGIILATIISQHSFSVVQAGSMDRHLFGLELPPTSFSVFLILSLTIWVAIYDRLLIPLLKSRGLTLKHRMGAGLVLSCLAMVVAALVERKRRNEAIKEGFIDNPKGVVHMSAMWLVPQYCLTGLAEALNAIGQIEFYYSQFPKTMSSIAVALFYLGLGMGNLVASIIVKVVNVGTRRSNGVSWLSTNLNRGYYDYYYALLSILSFINVLYFLLCSWIYGNTQDINNWDDEQEADHGIHKI</sequence>
<dbReference type="Pfam" id="PF00854">
    <property type="entry name" value="PTR2"/>
    <property type="match status" value="1"/>
</dbReference>
<evidence type="ECO:0000256" key="1">
    <source>
        <dbReference type="ARBA" id="ARBA00004141"/>
    </source>
</evidence>
<comment type="caution">
    <text evidence="7">The sequence shown here is derived from an EMBL/GenBank/DDBJ whole genome shotgun (WGS) entry which is preliminary data.</text>
</comment>
<feature type="transmembrane region" description="Helical" evidence="6">
    <location>
        <begin position="525"/>
        <end position="548"/>
    </location>
</feature>
<dbReference type="InterPro" id="IPR018456">
    <property type="entry name" value="PTR2_symporter_CS"/>
</dbReference>
<dbReference type="OrthoDB" id="8904098at2759"/>
<keyword evidence="3 6" id="KW-0812">Transmembrane</keyword>
<dbReference type="InterPro" id="IPR000109">
    <property type="entry name" value="POT_fam"/>
</dbReference>
<evidence type="ECO:0000256" key="2">
    <source>
        <dbReference type="ARBA" id="ARBA00005982"/>
    </source>
</evidence>
<gene>
    <name evidence="7" type="ORF">Ahy_B03g066019</name>
</gene>
<dbReference type="CDD" id="cd17416">
    <property type="entry name" value="MFS_NPF1_2"/>
    <property type="match status" value="1"/>
</dbReference>
<dbReference type="AlphaFoldDB" id="A0A445A2W1"/>
<keyword evidence="5 6" id="KW-0472">Membrane</keyword>
<evidence type="ECO:0008006" key="9">
    <source>
        <dbReference type="Google" id="ProtNLM"/>
    </source>
</evidence>
<feature type="transmembrane region" description="Helical" evidence="6">
    <location>
        <begin position="361"/>
        <end position="380"/>
    </location>
</feature>
<evidence type="ECO:0000256" key="6">
    <source>
        <dbReference type="SAM" id="Phobius"/>
    </source>
</evidence>
<dbReference type="InterPro" id="IPR036259">
    <property type="entry name" value="MFS_trans_sf"/>
</dbReference>
<dbReference type="EMBL" id="SDMP01000013">
    <property type="protein sequence ID" value="RYR20783.1"/>
    <property type="molecule type" value="Genomic_DNA"/>
</dbReference>
<feature type="transmembrane region" description="Helical" evidence="6">
    <location>
        <begin position="478"/>
        <end position="505"/>
    </location>
</feature>
<dbReference type="Proteomes" id="UP000289738">
    <property type="component" value="Chromosome B03"/>
</dbReference>
<dbReference type="Gene3D" id="1.20.1250.20">
    <property type="entry name" value="MFS general substrate transporter like domains"/>
    <property type="match status" value="1"/>
</dbReference>
<feature type="transmembrane region" description="Helical" evidence="6">
    <location>
        <begin position="133"/>
        <end position="159"/>
    </location>
</feature>
<comment type="similarity">
    <text evidence="2">Belongs to the major facilitator superfamily. Proton-dependent oligopeptide transporter (POT/PTR) (TC 2.A.17) family.</text>
</comment>
<feature type="transmembrane region" description="Helical" evidence="6">
    <location>
        <begin position="400"/>
        <end position="417"/>
    </location>
</feature>
<protein>
    <recommendedName>
        <fullName evidence="9">Protein NRT1/ PTR FAMILY 1.2</fullName>
    </recommendedName>
</protein>
<name>A0A445A2W1_ARAHY</name>
<evidence type="ECO:0000313" key="8">
    <source>
        <dbReference type="Proteomes" id="UP000289738"/>
    </source>
</evidence>
<organism evidence="7 8">
    <name type="scientific">Arachis hypogaea</name>
    <name type="common">Peanut</name>
    <dbReference type="NCBI Taxonomy" id="3818"/>
    <lineage>
        <taxon>Eukaryota</taxon>
        <taxon>Viridiplantae</taxon>
        <taxon>Streptophyta</taxon>
        <taxon>Embryophyta</taxon>
        <taxon>Tracheophyta</taxon>
        <taxon>Spermatophyta</taxon>
        <taxon>Magnoliopsida</taxon>
        <taxon>eudicotyledons</taxon>
        <taxon>Gunneridae</taxon>
        <taxon>Pentapetalae</taxon>
        <taxon>rosids</taxon>
        <taxon>fabids</taxon>
        <taxon>Fabales</taxon>
        <taxon>Fabaceae</taxon>
        <taxon>Papilionoideae</taxon>
        <taxon>50 kb inversion clade</taxon>
        <taxon>dalbergioids sensu lato</taxon>
        <taxon>Dalbergieae</taxon>
        <taxon>Pterocarpus clade</taxon>
        <taxon>Arachis</taxon>
    </lineage>
</organism>
<keyword evidence="8" id="KW-1185">Reference proteome</keyword>
<evidence type="ECO:0000256" key="4">
    <source>
        <dbReference type="ARBA" id="ARBA00022989"/>
    </source>
</evidence>
<evidence type="ECO:0000256" key="5">
    <source>
        <dbReference type="ARBA" id="ARBA00023136"/>
    </source>
</evidence>
<keyword evidence="4 6" id="KW-1133">Transmembrane helix</keyword>
<feature type="transmembrane region" description="Helical" evidence="6">
    <location>
        <begin position="205"/>
        <end position="231"/>
    </location>
</feature>
<dbReference type="SUPFAM" id="SSF103473">
    <property type="entry name" value="MFS general substrate transporter"/>
    <property type="match status" value="1"/>
</dbReference>
<feature type="transmembrane region" description="Helical" evidence="6">
    <location>
        <begin position="57"/>
        <end position="80"/>
    </location>
</feature>
<feature type="transmembrane region" description="Helical" evidence="6">
    <location>
        <begin position="92"/>
        <end position="113"/>
    </location>
</feature>
<comment type="subcellular location">
    <subcellularLocation>
        <location evidence="1">Membrane</location>
        <topology evidence="1">Multi-pass membrane protein</topology>
    </subcellularLocation>
</comment>
<dbReference type="GO" id="GO:0016020">
    <property type="term" value="C:membrane"/>
    <property type="evidence" value="ECO:0007669"/>
    <property type="project" value="UniProtKB-SubCell"/>
</dbReference>
<dbReference type="PROSITE" id="PS01022">
    <property type="entry name" value="PTR2_1"/>
    <property type="match status" value="1"/>
</dbReference>